<gene>
    <name evidence="1" type="ORF">GYMLUDRAFT_896644</name>
</gene>
<dbReference type="OrthoDB" id="3061864at2759"/>
<evidence type="ECO:0000313" key="1">
    <source>
        <dbReference type="EMBL" id="KIK54629.1"/>
    </source>
</evidence>
<accession>A0A0D0BXS3</accession>
<dbReference type="AlphaFoldDB" id="A0A0D0BXS3"/>
<organism evidence="1 2">
    <name type="scientific">Collybiopsis luxurians FD-317 M1</name>
    <dbReference type="NCBI Taxonomy" id="944289"/>
    <lineage>
        <taxon>Eukaryota</taxon>
        <taxon>Fungi</taxon>
        <taxon>Dikarya</taxon>
        <taxon>Basidiomycota</taxon>
        <taxon>Agaricomycotina</taxon>
        <taxon>Agaricomycetes</taxon>
        <taxon>Agaricomycetidae</taxon>
        <taxon>Agaricales</taxon>
        <taxon>Marasmiineae</taxon>
        <taxon>Omphalotaceae</taxon>
        <taxon>Collybiopsis</taxon>
        <taxon>Collybiopsis luxurians</taxon>
    </lineage>
</organism>
<evidence type="ECO:0000313" key="2">
    <source>
        <dbReference type="Proteomes" id="UP000053593"/>
    </source>
</evidence>
<proteinExistence type="predicted"/>
<sequence length="134" mass="15529">MKISRLLLYFHSIEEESVLHSLEGLQEVAVHMPYRPFSSSWLSAFTVAHPHLNKLRIIDERQLYFLHQTPFMSSFVRDCHSRDLIEHFVIKRVGLSRATGVSSQEWHLTAITIVTTVGSCSLLELLRWRLLPST</sequence>
<name>A0A0D0BXS3_9AGAR</name>
<keyword evidence="2" id="KW-1185">Reference proteome</keyword>
<dbReference type="EMBL" id="KN834814">
    <property type="protein sequence ID" value="KIK54629.1"/>
    <property type="molecule type" value="Genomic_DNA"/>
</dbReference>
<reference evidence="1 2" key="1">
    <citation type="submission" date="2014-04" db="EMBL/GenBank/DDBJ databases">
        <title>Evolutionary Origins and Diversification of the Mycorrhizal Mutualists.</title>
        <authorList>
            <consortium name="DOE Joint Genome Institute"/>
            <consortium name="Mycorrhizal Genomics Consortium"/>
            <person name="Kohler A."/>
            <person name="Kuo A."/>
            <person name="Nagy L.G."/>
            <person name="Floudas D."/>
            <person name="Copeland A."/>
            <person name="Barry K.W."/>
            <person name="Cichocki N."/>
            <person name="Veneault-Fourrey C."/>
            <person name="LaButti K."/>
            <person name="Lindquist E.A."/>
            <person name="Lipzen A."/>
            <person name="Lundell T."/>
            <person name="Morin E."/>
            <person name="Murat C."/>
            <person name="Riley R."/>
            <person name="Ohm R."/>
            <person name="Sun H."/>
            <person name="Tunlid A."/>
            <person name="Henrissat B."/>
            <person name="Grigoriev I.V."/>
            <person name="Hibbett D.S."/>
            <person name="Martin F."/>
        </authorList>
    </citation>
    <scope>NUCLEOTIDE SEQUENCE [LARGE SCALE GENOMIC DNA]</scope>
    <source>
        <strain evidence="1 2">FD-317 M1</strain>
    </source>
</reference>
<protein>
    <submittedName>
        <fullName evidence="1">Unplaced genomic scaffold GYMLUscaffold_66, whole genome shotgun sequence</fullName>
    </submittedName>
</protein>
<dbReference type="Proteomes" id="UP000053593">
    <property type="component" value="Unassembled WGS sequence"/>
</dbReference>
<dbReference type="HOGENOM" id="CLU_1896464_0_0_1"/>